<dbReference type="CDD" id="cd00761">
    <property type="entry name" value="Glyco_tranf_GTA_type"/>
    <property type="match status" value="1"/>
</dbReference>
<accession>K6VIT9</accession>
<evidence type="ECO:0000259" key="1">
    <source>
        <dbReference type="Pfam" id="PF00535"/>
    </source>
</evidence>
<reference evidence="2 3" key="1">
    <citation type="submission" date="2012-08" db="EMBL/GenBank/DDBJ databases">
        <title>Whole genome shotgun sequence of Kineosphaera limosa NBRC 100340.</title>
        <authorList>
            <person name="Yoshida I."/>
            <person name="Isaki S."/>
            <person name="Hosoyama A."/>
            <person name="Tsuchikane K."/>
            <person name="Katsumata H."/>
            <person name="Ando Y."/>
            <person name="Ohji S."/>
            <person name="Hamada M."/>
            <person name="Tamura T."/>
            <person name="Yamazoe A."/>
            <person name="Yamazaki S."/>
            <person name="Fujita N."/>
        </authorList>
    </citation>
    <scope>NUCLEOTIDE SEQUENCE [LARGE SCALE GENOMIC DNA]</scope>
    <source>
        <strain evidence="2 3">NBRC 100340</strain>
    </source>
</reference>
<dbReference type="Pfam" id="PF00535">
    <property type="entry name" value="Glycos_transf_2"/>
    <property type="match status" value="1"/>
</dbReference>
<dbReference type="GO" id="GO:0016758">
    <property type="term" value="F:hexosyltransferase activity"/>
    <property type="evidence" value="ECO:0007669"/>
    <property type="project" value="UniProtKB-ARBA"/>
</dbReference>
<dbReference type="eggNOG" id="COG1216">
    <property type="taxonomic scope" value="Bacteria"/>
</dbReference>
<protein>
    <submittedName>
        <fullName evidence="2">Putative glycosyltransferase</fullName>
    </submittedName>
</protein>
<sequence>MVTVSLITPVFNEQRYLPAMLDSVRAQTHSDWELLLVDDGSTDDTPTLVAAAAADDPRIRVVSSGTKLGKVAAFNAAYAAARGDIVCHVGGDDELVPAALRLRVDALGPHVGERAVAFFKILIVDEARGTETVHPRGAGGNMSGPSITMTRPLADLVFPVPPELPSEDIWMGNLAAALADRRIDSTDVVIRYRVHAGNSNPRAKSFAQMSEAMHVRSRAFPRMLAEPRFDLPATARAQFEQQWRAEQLRRDGRVLALLTDRQLPLVERLAYASMANPPLWFARQKLAHRAGGWRGR</sequence>
<organism evidence="2 3">
    <name type="scientific">Kineosphaera limosa NBRC 100340</name>
    <dbReference type="NCBI Taxonomy" id="1184609"/>
    <lineage>
        <taxon>Bacteria</taxon>
        <taxon>Bacillati</taxon>
        <taxon>Actinomycetota</taxon>
        <taxon>Actinomycetes</taxon>
        <taxon>Micrococcales</taxon>
        <taxon>Dermatophilaceae</taxon>
        <taxon>Kineosphaera</taxon>
    </lineage>
</organism>
<dbReference type="Gene3D" id="3.90.550.10">
    <property type="entry name" value="Spore Coat Polysaccharide Biosynthesis Protein SpsA, Chain A"/>
    <property type="match status" value="1"/>
</dbReference>
<evidence type="ECO:0000313" key="3">
    <source>
        <dbReference type="Proteomes" id="UP000008366"/>
    </source>
</evidence>
<dbReference type="AlphaFoldDB" id="K6VIT9"/>
<dbReference type="OrthoDB" id="2676521at2"/>
<dbReference type="RefSeq" id="WP_006592685.1">
    <property type="nucleotide sequence ID" value="NZ_BAHD01000032.1"/>
</dbReference>
<feature type="domain" description="Glycosyltransferase 2-like" evidence="1">
    <location>
        <begin position="5"/>
        <end position="106"/>
    </location>
</feature>
<dbReference type="InterPro" id="IPR001173">
    <property type="entry name" value="Glyco_trans_2-like"/>
</dbReference>
<keyword evidence="3" id="KW-1185">Reference proteome</keyword>
<dbReference type="STRING" id="1184609.KILIM_032_00390"/>
<name>K6VIT9_9MICO</name>
<evidence type="ECO:0000313" key="2">
    <source>
        <dbReference type="EMBL" id="GAB96153.1"/>
    </source>
</evidence>
<comment type="caution">
    <text evidence="2">The sequence shown here is derived from an EMBL/GenBank/DDBJ whole genome shotgun (WGS) entry which is preliminary data.</text>
</comment>
<dbReference type="EMBL" id="BAHD01000032">
    <property type="protein sequence ID" value="GAB96153.1"/>
    <property type="molecule type" value="Genomic_DNA"/>
</dbReference>
<dbReference type="SUPFAM" id="SSF53448">
    <property type="entry name" value="Nucleotide-diphospho-sugar transferases"/>
    <property type="match status" value="1"/>
</dbReference>
<proteinExistence type="predicted"/>
<keyword evidence="2" id="KW-0808">Transferase</keyword>
<dbReference type="PANTHER" id="PTHR22916">
    <property type="entry name" value="GLYCOSYLTRANSFERASE"/>
    <property type="match status" value="1"/>
</dbReference>
<dbReference type="Proteomes" id="UP000008366">
    <property type="component" value="Unassembled WGS sequence"/>
</dbReference>
<dbReference type="PANTHER" id="PTHR22916:SF3">
    <property type="entry name" value="UDP-GLCNAC:BETAGAL BETA-1,3-N-ACETYLGLUCOSAMINYLTRANSFERASE-LIKE PROTEIN 1"/>
    <property type="match status" value="1"/>
</dbReference>
<dbReference type="InterPro" id="IPR029044">
    <property type="entry name" value="Nucleotide-diphossugar_trans"/>
</dbReference>
<gene>
    <name evidence="2" type="ORF">KILIM_032_00390</name>
</gene>